<feature type="transmembrane region" description="Helical" evidence="1">
    <location>
        <begin position="9"/>
        <end position="26"/>
    </location>
</feature>
<keyword evidence="3" id="KW-1185">Reference proteome</keyword>
<feature type="transmembrane region" description="Helical" evidence="1">
    <location>
        <begin position="70"/>
        <end position="88"/>
    </location>
</feature>
<feature type="transmembrane region" description="Helical" evidence="1">
    <location>
        <begin position="153"/>
        <end position="170"/>
    </location>
</feature>
<evidence type="ECO:0000313" key="2">
    <source>
        <dbReference type="EMBL" id="SDZ02190.1"/>
    </source>
</evidence>
<feature type="transmembrane region" description="Helical" evidence="1">
    <location>
        <begin position="212"/>
        <end position="239"/>
    </location>
</feature>
<reference evidence="3" key="1">
    <citation type="submission" date="2016-10" db="EMBL/GenBank/DDBJ databases">
        <authorList>
            <person name="Varghese N."/>
            <person name="Submissions S."/>
        </authorList>
    </citation>
    <scope>NUCLEOTIDE SEQUENCE [LARGE SCALE GENOMIC DNA]</scope>
    <source>
        <strain evidence="3">DSM 100420</strain>
    </source>
</reference>
<evidence type="ECO:0000256" key="1">
    <source>
        <dbReference type="SAM" id="Phobius"/>
    </source>
</evidence>
<gene>
    <name evidence="2" type="ORF">SAMN05444004_10569</name>
</gene>
<feature type="transmembrane region" description="Helical" evidence="1">
    <location>
        <begin position="123"/>
        <end position="141"/>
    </location>
</feature>
<dbReference type="AlphaFoldDB" id="A0A1H3PMP6"/>
<dbReference type="STRING" id="1244108.SAMN05444004_10569"/>
<keyword evidence="1" id="KW-0472">Membrane</keyword>
<protein>
    <submittedName>
        <fullName evidence="2">EamA domain-containing membrane protein RarD</fullName>
    </submittedName>
</protein>
<sequence length="306" mass="31741">MIPLRTDQLATMVVVASGGLWGFYWIPVRALTDLGLAGAWGTLAITGGAVLVLLLLLARHRAALCNADRVALGYIALGGAAFALYSISFVYGRVAIVILLYFLTPVWSVLIGRYVMGWRTTRLRLLAIAVGLTGLAVMLGADGQAPIPRGFGEWIALAAGVLWSVATTGMRVRSDLPPLPSAFVFALGATVVAAIMAPILDPVPVDALTAGASSLAMVALPTGALWWGLSTIGLMWAAVRLDPARVGMLLMSEVLVGAASAALLAGEHMARLEIIGGALVLFAGVLEVWPDARGGEATAAPAPPKR</sequence>
<name>A0A1H3PMP6_9RHOB</name>
<feature type="transmembrane region" description="Helical" evidence="1">
    <location>
        <begin position="182"/>
        <end position="200"/>
    </location>
</feature>
<organism evidence="2 3">
    <name type="scientific">Jannaschia faecimaris</name>
    <dbReference type="NCBI Taxonomy" id="1244108"/>
    <lineage>
        <taxon>Bacteria</taxon>
        <taxon>Pseudomonadati</taxon>
        <taxon>Pseudomonadota</taxon>
        <taxon>Alphaproteobacteria</taxon>
        <taxon>Rhodobacterales</taxon>
        <taxon>Roseobacteraceae</taxon>
        <taxon>Jannaschia</taxon>
    </lineage>
</organism>
<dbReference type="RefSeq" id="WP_170831384.1">
    <property type="nucleotide sequence ID" value="NZ_FNPX01000005.1"/>
</dbReference>
<feature type="transmembrane region" description="Helical" evidence="1">
    <location>
        <begin position="94"/>
        <end position="116"/>
    </location>
</feature>
<evidence type="ECO:0000313" key="3">
    <source>
        <dbReference type="Proteomes" id="UP000198914"/>
    </source>
</evidence>
<keyword evidence="1" id="KW-0812">Transmembrane</keyword>
<accession>A0A1H3PMP6</accession>
<keyword evidence="1" id="KW-1133">Transmembrane helix</keyword>
<dbReference type="EMBL" id="FNPX01000005">
    <property type="protein sequence ID" value="SDZ02190.1"/>
    <property type="molecule type" value="Genomic_DNA"/>
</dbReference>
<feature type="transmembrane region" description="Helical" evidence="1">
    <location>
        <begin position="246"/>
        <end position="266"/>
    </location>
</feature>
<proteinExistence type="predicted"/>
<feature type="transmembrane region" description="Helical" evidence="1">
    <location>
        <begin position="38"/>
        <end position="58"/>
    </location>
</feature>
<dbReference type="Proteomes" id="UP000198914">
    <property type="component" value="Unassembled WGS sequence"/>
</dbReference>